<keyword evidence="2" id="KW-1185">Reference proteome</keyword>
<accession>A0ACB9T3U2</accession>
<sequence>MSLRYKCAVNGCIDPISSQHRFPHPQKQAARFQEWMKIIAHLSLLNLNNIFIYNNYRVCLIHFRKEHVSINGRLYKCAIPALNLTSHTGWHMLKDQLKNRMKKPQARRFTLHDKIMGYKLLSRLFALPSRNTIMSVLKKIKFGCGINQVLFNHIKESIKNLQSQEKYCTLMFDEMALQANLHWSTSQDRIIGFEDYGFECSSKITDHALVFMLRLDLVL</sequence>
<organism evidence="1 2">
    <name type="scientific">Holotrichia oblita</name>
    <name type="common">Chafer beetle</name>
    <dbReference type="NCBI Taxonomy" id="644536"/>
    <lineage>
        <taxon>Eukaryota</taxon>
        <taxon>Metazoa</taxon>
        <taxon>Ecdysozoa</taxon>
        <taxon>Arthropoda</taxon>
        <taxon>Hexapoda</taxon>
        <taxon>Insecta</taxon>
        <taxon>Pterygota</taxon>
        <taxon>Neoptera</taxon>
        <taxon>Endopterygota</taxon>
        <taxon>Coleoptera</taxon>
        <taxon>Polyphaga</taxon>
        <taxon>Scarabaeiformia</taxon>
        <taxon>Scarabaeidae</taxon>
        <taxon>Melolonthinae</taxon>
        <taxon>Holotrichia</taxon>
    </lineage>
</organism>
<evidence type="ECO:0000313" key="1">
    <source>
        <dbReference type="EMBL" id="KAI4461490.1"/>
    </source>
</evidence>
<gene>
    <name evidence="1" type="ORF">MML48_5g00007124</name>
</gene>
<protein>
    <submittedName>
        <fullName evidence="1">Thap-type zinc finger</fullName>
    </submittedName>
</protein>
<dbReference type="Proteomes" id="UP001056778">
    <property type="component" value="Chromosome 5"/>
</dbReference>
<name>A0ACB9T3U2_HOLOL</name>
<evidence type="ECO:0000313" key="2">
    <source>
        <dbReference type="Proteomes" id="UP001056778"/>
    </source>
</evidence>
<reference evidence="1" key="1">
    <citation type="submission" date="2022-04" db="EMBL/GenBank/DDBJ databases">
        <title>Chromosome-scale genome assembly of Holotrichia oblita Faldermann.</title>
        <authorList>
            <person name="Rongchong L."/>
        </authorList>
    </citation>
    <scope>NUCLEOTIDE SEQUENCE</scope>
    <source>
        <strain evidence="1">81SQS9</strain>
    </source>
</reference>
<proteinExistence type="predicted"/>
<comment type="caution">
    <text evidence="1">The sequence shown here is derived from an EMBL/GenBank/DDBJ whole genome shotgun (WGS) entry which is preliminary data.</text>
</comment>
<dbReference type="EMBL" id="CM043019">
    <property type="protein sequence ID" value="KAI4461490.1"/>
    <property type="molecule type" value="Genomic_DNA"/>
</dbReference>